<evidence type="ECO:0000313" key="2">
    <source>
        <dbReference type="EMBL" id="PJA47064.1"/>
    </source>
</evidence>
<keyword evidence="1" id="KW-1133">Transmembrane helix</keyword>
<evidence type="ECO:0000313" key="3">
    <source>
        <dbReference type="Proteomes" id="UP000231263"/>
    </source>
</evidence>
<name>A0A2M7XGR9_9BACT</name>
<sequence>MSQTTKILLTIILTAIIVTAGIYVFLKSTQNAVNTNEATTNGVDQVETEVFTNSSESYSVSFPVDWNVGVNGSPDPSLIETVYFFRSPAEQSKGFDAVNITTFSSKGASYEELLEQNPEHIIKQSQGMTHVLTYSNKNFPEETRKIFELISNSFQAK</sequence>
<keyword evidence="1" id="KW-0812">Transmembrane</keyword>
<evidence type="ECO:0000256" key="1">
    <source>
        <dbReference type="SAM" id="Phobius"/>
    </source>
</evidence>
<evidence type="ECO:0008006" key="4">
    <source>
        <dbReference type="Google" id="ProtNLM"/>
    </source>
</evidence>
<dbReference type="EMBL" id="PFWT01000002">
    <property type="protein sequence ID" value="PJA47064.1"/>
    <property type="molecule type" value="Genomic_DNA"/>
</dbReference>
<reference evidence="3" key="1">
    <citation type="submission" date="2017-09" db="EMBL/GenBank/DDBJ databases">
        <title>Depth-based differentiation of microbial function through sediment-hosted aquifers and enrichment of novel symbionts in the deep terrestrial subsurface.</title>
        <authorList>
            <person name="Probst A.J."/>
            <person name="Ladd B."/>
            <person name="Jarett J.K."/>
            <person name="Geller-Mcgrath D.E."/>
            <person name="Sieber C.M.K."/>
            <person name="Emerson J.B."/>
            <person name="Anantharaman K."/>
            <person name="Thomas B.C."/>
            <person name="Malmstrom R."/>
            <person name="Stieglmeier M."/>
            <person name="Klingl A."/>
            <person name="Woyke T."/>
            <person name="Ryan C.M."/>
            <person name="Banfield J.F."/>
        </authorList>
    </citation>
    <scope>NUCLEOTIDE SEQUENCE [LARGE SCALE GENOMIC DNA]</scope>
</reference>
<accession>A0A2M7XGR9</accession>
<protein>
    <recommendedName>
        <fullName evidence="4">PsbP C-terminal domain-containing protein</fullName>
    </recommendedName>
</protein>
<keyword evidence="1" id="KW-0472">Membrane</keyword>
<proteinExistence type="predicted"/>
<comment type="caution">
    <text evidence="2">The sequence shown here is derived from an EMBL/GenBank/DDBJ whole genome shotgun (WGS) entry which is preliminary data.</text>
</comment>
<dbReference type="Proteomes" id="UP000231263">
    <property type="component" value="Unassembled WGS sequence"/>
</dbReference>
<dbReference type="AlphaFoldDB" id="A0A2M7XGR9"/>
<organism evidence="2 3">
    <name type="scientific">Candidatus Uhrbacteria bacterium CG_4_9_14_3_um_filter_41_35</name>
    <dbReference type="NCBI Taxonomy" id="1975034"/>
    <lineage>
        <taxon>Bacteria</taxon>
        <taxon>Candidatus Uhriibacteriota</taxon>
    </lineage>
</organism>
<gene>
    <name evidence="2" type="ORF">CO173_00160</name>
</gene>
<feature type="transmembrane region" description="Helical" evidence="1">
    <location>
        <begin position="7"/>
        <end position="26"/>
    </location>
</feature>